<dbReference type="InterPro" id="IPR013783">
    <property type="entry name" value="Ig-like_fold"/>
</dbReference>
<gene>
    <name evidence="3" type="ORF">FBUS_11428</name>
    <name evidence="2" type="ORF">FBUS_11429</name>
</gene>
<sequence>MSSTDQRFSVPWGVVDKLVLSQLSAPSHPETRLRRLSRSLQSHTPPRITPDLPPLVRFFDRTGLQIQCLAAGHPRPKIRWFSLPTNGRAARADHVVGAASSDKLSLRSAANSFSSDEPGRSRVDEQDVMLVVDDVNEDEEEEPVSELGYNNYVR</sequence>
<accession>A0A8E0RQX5</accession>
<dbReference type="Proteomes" id="UP000728185">
    <property type="component" value="Unassembled WGS sequence"/>
</dbReference>
<dbReference type="EMBL" id="LUCM01010327">
    <property type="protein sequence ID" value="KAA0185634.1"/>
    <property type="molecule type" value="Genomic_DNA"/>
</dbReference>
<dbReference type="EMBL" id="LUCM01001943">
    <property type="protein sequence ID" value="KAA0198088.1"/>
    <property type="molecule type" value="Genomic_DNA"/>
</dbReference>
<dbReference type="AlphaFoldDB" id="A0A8E0RQX5"/>
<organism evidence="2 4">
    <name type="scientific">Fasciolopsis buskii</name>
    <dbReference type="NCBI Taxonomy" id="27845"/>
    <lineage>
        <taxon>Eukaryota</taxon>
        <taxon>Metazoa</taxon>
        <taxon>Spiralia</taxon>
        <taxon>Lophotrochozoa</taxon>
        <taxon>Platyhelminthes</taxon>
        <taxon>Trematoda</taxon>
        <taxon>Digenea</taxon>
        <taxon>Plagiorchiida</taxon>
        <taxon>Echinostomata</taxon>
        <taxon>Echinostomatoidea</taxon>
        <taxon>Fasciolidae</taxon>
        <taxon>Fasciolopsis</taxon>
    </lineage>
</organism>
<evidence type="ECO:0000313" key="4">
    <source>
        <dbReference type="Proteomes" id="UP000728185"/>
    </source>
</evidence>
<feature type="region of interest" description="Disordered" evidence="1">
    <location>
        <begin position="135"/>
        <end position="154"/>
    </location>
</feature>
<dbReference type="Gene3D" id="2.60.40.10">
    <property type="entry name" value="Immunoglobulins"/>
    <property type="match status" value="1"/>
</dbReference>
<reference evidence="2" key="1">
    <citation type="submission" date="2019-05" db="EMBL/GenBank/DDBJ databases">
        <title>Annotation for the trematode Fasciolopsis buski.</title>
        <authorList>
            <person name="Choi Y.-J."/>
        </authorList>
    </citation>
    <scope>NUCLEOTIDE SEQUENCE</scope>
    <source>
        <strain evidence="2">HT</strain>
        <tissue evidence="2">Whole worm</tissue>
    </source>
</reference>
<comment type="caution">
    <text evidence="2">The sequence shown here is derived from an EMBL/GenBank/DDBJ whole genome shotgun (WGS) entry which is preliminary data.</text>
</comment>
<dbReference type="OrthoDB" id="6255808at2759"/>
<name>A0A8E0RQX5_9TREM</name>
<evidence type="ECO:0000256" key="1">
    <source>
        <dbReference type="SAM" id="MobiDB-lite"/>
    </source>
</evidence>
<keyword evidence="4" id="KW-1185">Reference proteome</keyword>
<feature type="compositionally biased region" description="Acidic residues" evidence="1">
    <location>
        <begin position="135"/>
        <end position="144"/>
    </location>
</feature>
<evidence type="ECO:0000313" key="2">
    <source>
        <dbReference type="EMBL" id="KAA0185634.1"/>
    </source>
</evidence>
<proteinExistence type="predicted"/>
<evidence type="ECO:0000313" key="3">
    <source>
        <dbReference type="EMBL" id="KAA0198088.1"/>
    </source>
</evidence>
<protein>
    <submittedName>
        <fullName evidence="2">Putative cell adhesion molecule</fullName>
    </submittedName>
</protein>